<dbReference type="EMBL" id="JAAHCF010001752">
    <property type="protein sequence ID" value="KAK8140735.1"/>
    <property type="molecule type" value="Genomic_DNA"/>
</dbReference>
<organism evidence="2 3">
    <name type="scientific">Beauveria asiatica</name>
    <dbReference type="NCBI Taxonomy" id="1069075"/>
    <lineage>
        <taxon>Eukaryota</taxon>
        <taxon>Fungi</taxon>
        <taxon>Dikarya</taxon>
        <taxon>Ascomycota</taxon>
        <taxon>Pezizomycotina</taxon>
        <taxon>Sordariomycetes</taxon>
        <taxon>Hypocreomycetidae</taxon>
        <taxon>Hypocreales</taxon>
        <taxon>Cordycipitaceae</taxon>
        <taxon>Beauveria</taxon>
    </lineage>
</organism>
<name>A0AAW0RFB4_9HYPO</name>
<accession>A0AAW0RFB4</accession>
<keyword evidence="3" id="KW-1185">Reference proteome</keyword>
<evidence type="ECO:0000313" key="2">
    <source>
        <dbReference type="EMBL" id="KAK8140735.1"/>
    </source>
</evidence>
<dbReference type="Proteomes" id="UP001397290">
    <property type="component" value="Unassembled WGS sequence"/>
</dbReference>
<protein>
    <recommendedName>
        <fullName evidence="4">Protein kinase domain-containing protein</fullName>
    </recommendedName>
</protein>
<dbReference type="AlphaFoldDB" id="A0AAW0RFB4"/>
<dbReference type="SUPFAM" id="SSF56112">
    <property type="entry name" value="Protein kinase-like (PK-like)"/>
    <property type="match status" value="1"/>
</dbReference>
<comment type="caution">
    <text evidence="2">The sequence shown here is derived from an EMBL/GenBank/DDBJ whole genome shotgun (WGS) entry which is preliminary data.</text>
</comment>
<gene>
    <name evidence="2" type="ORF">G3M48_002311</name>
</gene>
<feature type="region of interest" description="Disordered" evidence="1">
    <location>
        <begin position="1"/>
        <end position="79"/>
    </location>
</feature>
<proteinExistence type="predicted"/>
<dbReference type="InterPro" id="IPR011009">
    <property type="entry name" value="Kinase-like_dom_sf"/>
</dbReference>
<evidence type="ECO:0008006" key="4">
    <source>
        <dbReference type="Google" id="ProtNLM"/>
    </source>
</evidence>
<feature type="compositionally biased region" description="Basic and acidic residues" evidence="1">
    <location>
        <begin position="37"/>
        <end position="47"/>
    </location>
</feature>
<sequence length="193" mass="22059">MDKRPLTQYQVGKDGYSVYGGDDGYGGNEGKHGRRSGQHECASDVRGEISPVPPIRRMAPPRVARQPPAATRREQEPTKVKEVVALRAPLEENPWAKNRYEKAYVTQDFDGDATVAVGAQRVVLIRQFPRPDQHTVQLYLQLRHRNVVEVIEAFDHQDLHYIVMEEMTLCLHHFVRCPRLPSDKQLRSILIQA</sequence>
<evidence type="ECO:0000313" key="3">
    <source>
        <dbReference type="Proteomes" id="UP001397290"/>
    </source>
</evidence>
<evidence type="ECO:0000256" key="1">
    <source>
        <dbReference type="SAM" id="MobiDB-lite"/>
    </source>
</evidence>
<reference evidence="2 3" key="1">
    <citation type="submission" date="2020-02" db="EMBL/GenBank/DDBJ databases">
        <title>Comparative genomics of the hypocrealean fungal genus Beauvera.</title>
        <authorList>
            <person name="Showalter D.N."/>
            <person name="Bushley K.E."/>
            <person name="Rehner S.A."/>
        </authorList>
    </citation>
    <scope>NUCLEOTIDE SEQUENCE [LARGE SCALE GENOMIC DNA]</scope>
    <source>
        <strain evidence="2 3">ARSEF4384</strain>
    </source>
</reference>
<feature type="compositionally biased region" description="Low complexity" evidence="1">
    <location>
        <begin position="56"/>
        <end position="70"/>
    </location>
</feature>